<reference evidence="4 6" key="1">
    <citation type="submission" date="2017-06" db="EMBL/GenBank/DDBJ databases">
        <title>Draft genome sequence of Fusobacterium nucleatum subsp. polymorphum KCOM 1002 (=ChDC F175).</title>
        <authorList>
            <person name="Kook J.-K."/>
            <person name="Park S.-N."/>
            <person name="Lim Y.K."/>
            <person name="Roh H."/>
        </authorList>
    </citation>
    <scope>NUCLEOTIDE SEQUENCE [LARGE SCALE GENOMIC DNA]</scope>
    <source>
        <strain evidence="4">KCOM 1002</strain>
        <strain evidence="6">KCOM 1002 (ChDC F175)</strain>
    </source>
</reference>
<feature type="domain" description="GmrSD restriction endonucleases C-terminal" evidence="2">
    <location>
        <begin position="447"/>
        <end position="564"/>
    </location>
</feature>
<evidence type="ECO:0000259" key="2">
    <source>
        <dbReference type="Pfam" id="PF07510"/>
    </source>
</evidence>
<evidence type="ECO:0000313" key="4">
    <source>
        <dbReference type="EMBL" id="PHH96635.1"/>
    </source>
</evidence>
<dbReference type="InterPro" id="IPR004919">
    <property type="entry name" value="GmrSD_N"/>
</dbReference>
<protein>
    <recommendedName>
        <fullName evidence="7">DUF262 domain-containing protein</fullName>
    </recommendedName>
</protein>
<dbReference type="Pfam" id="PF07510">
    <property type="entry name" value="GmrSD_C"/>
    <property type="match status" value="1"/>
</dbReference>
<dbReference type="EMBL" id="CP021934">
    <property type="protein sequence ID" value="ASC03487.1"/>
    <property type="molecule type" value="Genomic_DNA"/>
</dbReference>
<organism evidence="3 5">
    <name type="scientific">Fusobacterium nucleatum subsp. polymorphum</name>
    <name type="common">Fusobacterium polymorphum</name>
    <dbReference type="NCBI Taxonomy" id="76857"/>
    <lineage>
        <taxon>Bacteria</taxon>
        <taxon>Fusobacteriati</taxon>
        <taxon>Fusobacteriota</taxon>
        <taxon>Fusobacteriia</taxon>
        <taxon>Fusobacteriales</taxon>
        <taxon>Fusobacteriaceae</taxon>
        <taxon>Fusobacterium</taxon>
    </lineage>
</organism>
<reference evidence="3 5" key="2">
    <citation type="submission" date="2017-06" db="EMBL/GenBank/DDBJ databases">
        <title>Draft genome sequence of Fusobacterium nucleatum subsp. polymorphum KCOM 1260 (=ChDC F218).</title>
        <authorList>
            <person name="Kook J.-K."/>
            <person name="Park S.-N."/>
            <person name="Lim Y.K."/>
            <person name="Roh H."/>
        </authorList>
    </citation>
    <scope>NUCLEOTIDE SEQUENCE [LARGE SCALE GENOMIC DNA]</scope>
    <source>
        <strain evidence="3">KCOM 1260</strain>
        <strain evidence="5">KCOM 1260 (ChDC F218)</strain>
    </source>
</reference>
<dbReference type="InterPro" id="IPR011089">
    <property type="entry name" value="GmrSD_C"/>
</dbReference>
<dbReference type="PANTHER" id="PTHR35149:SF2">
    <property type="entry name" value="DUF262 DOMAIN-CONTAINING PROTEIN"/>
    <property type="match status" value="1"/>
</dbReference>
<proteinExistence type="predicted"/>
<name>A0A1Z3CIN6_FUSNP</name>
<evidence type="ECO:0000259" key="1">
    <source>
        <dbReference type="Pfam" id="PF03235"/>
    </source>
</evidence>
<dbReference type="Proteomes" id="UP000196759">
    <property type="component" value="Chromosome"/>
</dbReference>
<keyword evidence="5" id="KW-1185">Reference proteome</keyword>
<evidence type="ECO:0008006" key="7">
    <source>
        <dbReference type="Google" id="ProtNLM"/>
    </source>
</evidence>
<accession>A0A1Z3CIN6</accession>
<dbReference type="EMBL" id="NIRJ01000001">
    <property type="protein sequence ID" value="PHH96635.1"/>
    <property type="molecule type" value="Genomic_DNA"/>
</dbReference>
<dbReference type="AlphaFoldDB" id="A0A1Z3CIN6"/>
<dbReference type="RefSeq" id="WP_088337607.1">
    <property type="nucleotide sequence ID" value="NZ_CP021934.1"/>
</dbReference>
<evidence type="ECO:0000313" key="3">
    <source>
        <dbReference type="EMBL" id="ASC03487.1"/>
    </source>
</evidence>
<evidence type="ECO:0000313" key="6">
    <source>
        <dbReference type="Proteomes" id="UP000225199"/>
    </source>
</evidence>
<dbReference type="Proteomes" id="UP000225199">
    <property type="component" value="Unassembled WGS sequence"/>
</dbReference>
<dbReference type="Pfam" id="PF03235">
    <property type="entry name" value="GmrSD_N"/>
    <property type="match status" value="1"/>
</dbReference>
<feature type="domain" description="GmrSD restriction endonucleases N-terminal" evidence="1">
    <location>
        <begin position="12"/>
        <end position="239"/>
    </location>
</feature>
<sequence length="588" mass="69736">MEESFKPSSVSVSQLFGDPKTLYRIPQYQRPYKWINEQVEQLWDDIFEAYESDIDNYFLGSIITVKSSDGSGYIDVVDGQQRLTTLMILFCVLRDNFPDINKDDTENAFRVDIAAIRAAITLNNRVERLRLFTHLNHQSEFSKTILEEGSTIEIENFFKYQLKNDQEPVYKFRNTASIFKDKLSDLVDEERGKFVNYLFNKVQLIRIDCSNRDFAIKLFQVLNDRGMDLTAADLIKSYLIGNLNSQLKNEADLLKINEERFMTDWRGMEEIMKDSDITLSELFTMYEYYLLANNPRKSLTEELQELFKNKDPNKIISEIKEFAQIYDKKVANSDSKIIYSLRYIRWTMYWKTIIMTAYIEKYEDIEKLIFELRRFYYLYWIAGKTLPQIKQASFNAIKAIKERKHINYIKAIFNNKIEKDKIISLVKENLKSKEVDDEVWIKPLLIMLEYEMTNSSVSNFIKLDKDLQLEHILPKKYMQYPEWNYITDKIAGTWLRSVANFTLLDGKKNIEAGNSPFPIKMQVYSCGKTENTTAFRISQHILDDYTNNKFEKCWNEDALKDRWQWFFTQLEKILEVDFKDLKKEGKPS</sequence>
<dbReference type="PANTHER" id="PTHR35149">
    <property type="entry name" value="SLL5132 PROTEIN"/>
    <property type="match status" value="1"/>
</dbReference>
<evidence type="ECO:0000313" key="5">
    <source>
        <dbReference type="Proteomes" id="UP000196759"/>
    </source>
</evidence>
<gene>
    <name evidence="4" type="ORF">CA840_04435</name>
    <name evidence="3" type="ORF">CBG50_09445</name>
</gene>